<evidence type="ECO:0000256" key="1">
    <source>
        <dbReference type="SAM" id="SignalP"/>
    </source>
</evidence>
<gene>
    <name evidence="2" type="ORF">Sradi_3841400</name>
</gene>
<reference evidence="2" key="1">
    <citation type="submission" date="2020-06" db="EMBL/GenBank/DDBJ databases">
        <authorList>
            <person name="Li T."/>
            <person name="Hu X."/>
            <person name="Zhang T."/>
            <person name="Song X."/>
            <person name="Zhang H."/>
            <person name="Dai N."/>
            <person name="Sheng W."/>
            <person name="Hou X."/>
            <person name="Wei L."/>
        </authorList>
    </citation>
    <scope>NUCLEOTIDE SEQUENCE</scope>
    <source>
        <strain evidence="2">G02</strain>
        <tissue evidence="2">Leaf</tissue>
    </source>
</reference>
<dbReference type="Gene3D" id="3.60.15.10">
    <property type="entry name" value="Ribonuclease Z/Hydroxyacylglutathione hydrolase-like"/>
    <property type="match status" value="1"/>
</dbReference>
<dbReference type="InterPro" id="IPR036866">
    <property type="entry name" value="RibonucZ/Hydroxyglut_hydro"/>
</dbReference>
<dbReference type="PANTHER" id="PTHR46504:SF2">
    <property type="entry name" value="TRNASE Z TRZ1"/>
    <property type="match status" value="1"/>
</dbReference>
<proteinExistence type="predicted"/>
<feature type="chain" id="PRO_5043509157" evidence="1">
    <location>
        <begin position="20"/>
        <end position="119"/>
    </location>
</feature>
<comment type="caution">
    <text evidence="2">The sequence shown here is derived from an EMBL/GenBank/DDBJ whole genome shotgun (WGS) entry which is preliminary data.</text>
</comment>
<keyword evidence="1" id="KW-0732">Signal</keyword>
<accession>A0AAW2Q119</accession>
<dbReference type="AlphaFoldDB" id="A0AAW2Q119"/>
<organism evidence="2">
    <name type="scientific">Sesamum radiatum</name>
    <name type="common">Black benniseed</name>
    <dbReference type="NCBI Taxonomy" id="300843"/>
    <lineage>
        <taxon>Eukaryota</taxon>
        <taxon>Viridiplantae</taxon>
        <taxon>Streptophyta</taxon>
        <taxon>Embryophyta</taxon>
        <taxon>Tracheophyta</taxon>
        <taxon>Spermatophyta</taxon>
        <taxon>Magnoliopsida</taxon>
        <taxon>eudicotyledons</taxon>
        <taxon>Gunneridae</taxon>
        <taxon>Pentapetalae</taxon>
        <taxon>asterids</taxon>
        <taxon>lamiids</taxon>
        <taxon>Lamiales</taxon>
        <taxon>Pedaliaceae</taxon>
        <taxon>Sesamum</taxon>
    </lineage>
</organism>
<reference evidence="2" key="2">
    <citation type="journal article" date="2024" name="Plant">
        <title>Genomic evolution and insights into agronomic trait innovations of Sesamum species.</title>
        <authorList>
            <person name="Miao H."/>
            <person name="Wang L."/>
            <person name="Qu L."/>
            <person name="Liu H."/>
            <person name="Sun Y."/>
            <person name="Le M."/>
            <person name="Wang Q."/>
            <person name="Wei S."/>
            <person name="Zheng Y."/>
            <person name="Lin W."/>
            <person name="Duan Y."/>
            <person name="Cao H."/>
            <person name="Xiong S."/>
            <person name="Wang X."/>
            <person name="Wei L."/>
            <person name="Li C."/>
            <person name="Ma Q."/>
            <person name="Ju M."/>
            <person name="Zhao R."/>
            <person name="Li G."/>
            <person name="Mu C."/>
            <person name="Tian Q."/>
            <person name="Mei H."/>
            <person name="Zhang T."/>
            <person name="Gao T."/>
            <person name="Zhang H."/>
        </authorList>
    </citation>
    <scope>NUCLEOTIDE SEQUENCE</scope>
    <source>
        <strain evidence="2">G02</strain>
    </source>
</reference>
<sequence length="119" mass="13523">MALFGLFFFFFCFKIDCFGSIFIPESSRQGQSGWFEKGKWCSCRALQSTYVEDTCTVEDARDYGHTHLAEIINYADKFENKAILLIHFSARYQLDVIENAVSALPPPLAGRVFALTKGF</sequence>
<dbReference type="PANTHER" id="PTHR46504">
    <property type="entry name" value="TRNASE Z TRZ1"/>
    <property type="match status" value="1"/>
</dbReference>
<name>A0AAW2Q119_SESRA</name>
<protein>
    <submittedName>
        <fullName evidence="2">TRNase Z TRZ1</fullName>
    </submittedName>
</protein>
<dbReference type="EMBL" id="JACGWJ010000016">
    <property type="protein sequence ID" value="KAL0361569.1"/>
    <property type="molecule type" value="Genomic_DNA"/>
</dbReference>
<evidence type="ECO:0000313" key="2">
    <source>
        <dbReference type="EMBL" id="KAL0361569.1"/>
    </source>
</evidence>
<dbReference type="SUPFAM" id="SSF56281">
    <property type="entry name" value="Metallo-hydrolase/oxidoreductase"/>
    <property type="match status" value="1"/>
</dbReference>
<feature type="signal peptide" evidence="1">
    <location>
        <begin position="1"/>
        <end position="19"/>
    </location>
</feature>